<sequence>MSDALPVIKDTIDQYMHKQEFARALQMLKKQIILHPDDFSLKHRYLQVSTIYLQNFLNQPKVVLQIMTSLPYYAALKREDFNHPELKDNINKICHLVLLVEADDKREFLKQLFEPFSNWVNNEGFLQVKDVEEVRKFAAIRRLLKDLLLRTTIDESGKWMYTLGLDWLTESDIKSNGTQKLPLAHHCLKKYIGYINHEYYRLTELEDIQTLKRIGEECISLTERVQSFYDINPIAQYAAQLTNVRYNLIRMIPEHFSKEAFEQLNWEVIVQTKEELRPVIEKRGNLNAYTSSRRLLRCLENIEKYDLVLGELCYGVMESMDIFRPLGYKPLLRFVRCCLASQQESLAKSEMAYTLENKDLTSEPEEIQQQIHEILNAEWYQNAAIIDTNQTKLDKMNSFLAFINQK</sequence>
<evidence type="ECO:0000313" key="1">
    <source>
        <dbReference type="EMBL" id="OUZ18995.1"/>
    </source>
</evidence>
<gene>
    <name evidence="1" type="ORF">A5869_000643</name>
</gene>
<dbReference type="Proteomes" id="UP000196503">
    <property type="component" value="Unassembled WGS sequence"/>
</dbReference>
<comment type="caution">
    <text evidence="1">The sequence shown here is derived from an EMBL/GenBank/DDBJ whole genome shotgun (WGS) entry which is preliminary data.</text>
</comment>
<dbReference type="RefSeq" id="WP_256968751.1">
    <property type="nucleotide sequence ID" value="NZ_NIBL01000001.1"/>
</dbReference>
<organism evidence="1 2">
    <name type="scientific">Enterococcus cecorum</name>
    <dbReference type="NCBI Taxonomy" id="44008"/>
    <lineage>
        <taxon>Bacteria</taxon>
        <taxon>Bacillati</taxon>
        <taxon>Bacillota</taxon>
        <taxon>Bacilli</taxon>
        <taxon>Lactobacillales</taxon>
        <taxon>Enterococcaceae</taxon>
        <taxon>Enterococcus</taxon>
    </lineage>
</organism>
<reference evidence="1 2" key="1">
    <citation type="submission" date="2017-05" db="EMBL/GenBank/DDBJ databases">
        <title>The Genome Sequence of Enterococcus faecium 2D5_DIV0622.</title>
        <authorList>
            <consortium name="The Broad Institute Genomics Platform"/>
            <consortium name="The Broad Institute Genomic Center for Infectious Diseases"/>
            <person name="Earl A."/>
            <person name="Manson A."/>
            <person name="Schwartman J."/>
            <person name="Gilmore M."/>
            <person name="Abouelleil A."/>
            <person name="Cao P."/>
            <person name="Chapman S."/>
            <person name="Cusick C."/>
            <person name="Shea T."/>
            <person name="Young S."/>
            <person name="Neafsey D."/>
            <person name="Nusbaum C."/>
            <person name="Birren B."/>
        </authorList>
    </citation>
    <scope>NUCLEOTIDE SEQUENCE [LARGE SCALE GENOMIC DNA]</scope>
    <source>
        <strain evidence="1 2">2D5_DIV0622</strain>
    </source>
</reference>
<dbReference type="AlphaFoldDB" id="A0A200I403"/>
<evidence type="ECO:0000313" key="2">
    <source>
        <dbReference type="Proteomes" id="UP000196503"/>
    </source>
</evidence>
<proteinExistence type="predicted"/>
<accession>A0A200I403</accession>
<dbReference type="EMBL" id="NIBL01000001">
    <property type="protein sequence ID" value="OUZ18995.1"/>
    <property type="molecule type" value="Genomic_DNA"/>
</dbReference>
<name>A0A200I403_9ENTE</name>
<protein>
    <submittedName>
        <fullName evidence="1">Uncharacterized protein</fullName>
    </submittedName>
</protein>